<reference evidence="1" key="1">
    <citation type="journal article" date="2021" name="PeerJ">
        <title>Extensive microbial diversity within the chicken gut microbiome revealed by metagenomics and culture.</title>
        <authorList>
            <person name="Gilroy R."/>
            <person name="Ravi A."/>
            <person name="Getino M."/>
            <person name="Pursley I."/>
            <person name="Horton D.L."/>
            <person name="Alikhan N.F."/>
            <person name="Baker D."/>
            <person name="Gharbi K."/>
            <person name="Hall N."/>
            <person name="Watson M."/>
            <person name="Adriaenssens E.M."/>
            <person name="Foster-Nyarko E."/>
            <person name="Jarju S."/>
            <person name="Secka A."/>
            <person name="Antonio M."/>
            <person name="Oren A."/>
            <person name="Chaudhuri R.R."/>
            <person name="La Ragione R."/>
            <person name="Hildebrand F."/>
            <person name="Pallen M.J."/>
        </authorList>
    </citation>
    <scope>NUCLEOTIDE SEQUENCE</scope>
    <source>
        <strain evidence="1">G4-2901</strain>
    </source>
</reference>
<dbReference type="EMBL" id="JAHLFW010000075">
    <property type="protein sequence ID" value="MBU3838393.1"/>
    <property type="molecule type" value="Genomic_DNA"/>
</dbReference>
<protein>
    <recommendedName>
        <fullName evidence="3">Phosphoenolpyruvate carboxykinase</fullName>
    </recommendedName>
</protein>
<evidence type="ECO:0000313" key="1">
    <source>
        <dbReference type="EMBL" id="MBU3838393.1"/>
    </source>
</evidence>
<dbReference type="AlphaFoldDB" id="A0A948WZG0"/>
<evidence type="ECO:0000313" key="2">
    <source>
        <dbReference type="Proteomes" id="UP000783796"/>
    </source>
</evidence>
<organism evidence="1 2">
    <name type="scientific">Candidatus Phocaeicola faecigallinarum</name>
    <dbReference type="NCBI Taxonomy" id="2838732"/>
    <lineage>
        <taxon>Bacteria</taxon>
        <taxon>Pseudomonadati</taxon>
        <taxon>Bacteroidota</taxon>
        <taxon>Bacteroidia</taxon>
        <taxon>Bacteroidales</taxon>
        <taxon>Bacteroidaceae</taxon>
        <taxon>Phocaeicola</taxon>
    </lineage>
</organism>
<dbReference type="InterPro" id="IPR027417">
    <property type="entry name" value="P-loop_NTPase"/>
</dbReference>
<dbReference type="SUPFAM" id="SSF53795">
    <property type="entry name" value="PEP carboxykinase-like"/>
    <property type="match status" value="1"/>
</dbReference>
<accession>A0A948WZG0</accession>
<evidence type="ECO:0008006" key="3">
    <source>
        <dbReference type="Google" id="ProtNLM"/>
    </source>
</evidence>
<dbReference type="Proteomes" id="UP000783796">
    <property type="component" value="Unassembled WGS sequence"/>
</dbReference>
<proteinExistence type="predicted"/>
<name>A0A948WZG0_9BACT</name>
<sequence length="308" mass="33494">MKKLNSYIVGGHRFYLSIPGQSCFLGGLDNYRPFRESEKLVEDIFPEILSDCVFCLDVDVELEGDNMVKGSEVLAEFDDDTAFISVMSGGNGERIFLISLNREMKEQGGVLVLGDDHRCCKLYAGACNGGRHGQFVLNNALMLLYALSTSTENTLLIHASVAVADGKGYVFLGKSGTGKSTHTRLWLNNIPGAWLLNDDNPVVKIENDGSVMVYGSPWSGKTPCYRNEKAPLGAVVRLSQAPHNSIRRLSGIQAYAALAPSASSMKWDRVMADGLHKTLSGVIQSVGVFHLECLPDADAAFICHDTVK</sequence>
<reference evidence="1" key="2">
    <citation type="submission" date="2021-04" db="EMBL/GenBank/DDBJ databases">
        <authorList>
            <person name="Gilroy R."/>
        </authorList>
    </citation>
    <scope>NUCLEOTIDE SEQUENCE</scope>
    <source>
        <strain evidence="1">G4-2901</strain>
    </source>
</reference>
<gene>
    <name evidence="1" type="ORF">H9777_08810</name>
</gene>
<comment type="caution">
    <text evidence="1">The sequence shown here is derived from an EMBL/GenBank/DDBJ whole genome shotgun (WGS) entry which is preliminary data.</text>
</comment>
<dbReference type="Gene3D" id="3.40.50.300">
    <property type="entry name" value="P-loop containing nucleotide triphosphate hydrolases"/>
    <property type="match status" value="1"/>
</dbReference>